<sequence length="352" mass="41827">MVQFWNPAYSCFTFGEVTPVLAILVETFRSLSACWRASEGRFIGCAQFILVWFHSHFWKVDKVPCRVFLEDYSPLKEAATTPRRDDIIEERWIKILRNLREEDVVWKAPWMTPNEILYHCRSFDWVPLPGIWGVIGYAPLLVLRQYKVGQFIPATQGLAQSDFSYKGDHYKKKMREISKPWKKICCVKILTDGPMTTLEYKEWFSKRTNDNIPRPNLGAARSMEESLRVVPSELELIKQEFERKNLELEKRIEKLEEEKKYLSLDIDVQKIEVEKVRKEKKKVEEKQDDLKTQYKRIQLSMKRVGLGKTSEQWQQEVQEERAKTNHWKKKFQEMQAQNQALERSLAENQKEN</sequence>
<keyword evidence="1" id="KW-0175">Coiled coil</keyword>
<dbReference type="Pfam" id="PF24924">
    <property type="entry name" value="DUF7745"/>
    <property type="match status" value="1"/>
</dbReference>
<gene>
    <name evidence="3" type="ORF">J1N35_036488</name>
</gene>
<dbReference type="EMBL" id="JAIQCV010000011">
    <property type="protein sequence ID" value="KAH1045704.1"/>
    <property type="molecule type" value="Genomic_DNA"/>
</dbReference>
<feature type="coiled-coil region" evidence="1">
    <location>
        <begin position="238"/>
        <end position="300"/>
    </location>
</feature>
<feature type="domain" description="DUF7745" evidence="2">
    <location>
        <begin position="18"/>
        <end position="207"/>
    </location>
</feature>
<dbReference type="PANTHER" id="PTHR48200">
    <property type="entry name" value="PROTEIN, PUTATIVE-RELATED"/>
    <property type="match status" value="1"/>
</dbReference>
<evidence type="ECO:0000256" key="1">
    <source>
        <dbReference type="SAM" id="Coils"/>
    </source>
</evidence>
<dbReference type="Proteomes" id="UP000828251">
    <property type="component" value="Unassembled WGS sequence"/>
</dbReference>
<dbReference type="InterPro" id="IPR056647">
    <property type="entry name" value="DUF7745"/>
</dbReference>
<evidence type="ECO:0000259" key="2">
    <source>
        <dbReference type="Pfam" id="PF24924"/>
    </source>
</evidence>
<protein>
    <recommendedName>
        <fullName evidence="2">DUF7745 domain-containing protein</fullName>
    </recommendedName>
</protein>
<dbReference type="AlphaFoldDB" id="A0A9D3UK75"/>
<accession>A0A9D3UK75</accession>
<comment type="caution">
    <text evidence="3">The sequence shown here is derived from an EMBL/GenBank/DDBJ whole genome shotgun (WGS) entry which is preliminary data.</text>
</comment>
<evidence type="ECO:0000313" key="3">
    <source>
        <dbReference type="EMBL" id="KAH1045704.1"/>
    </source>
</evidence>
<organism evidence="3 4">
    <name type="scientific">Gossypium stocksii</name>
    <dbReference type="NCBI Taxonomy" id="47602"/>
    <lineage>
        <taxon>Eukaryota</taxon>
        <taxon>Viridiplantae</taxon>
        <taxon>Streptophyta</taxon>
        <taxon>Embryophyta</taxon>
        <taxon>Tracheophyta</taxon>
        <taxon>Spermatophyta</taxon>
        <taxon>Magnoliopsida</taxon>
        <taxon>eudicotyledons</taxon>
        <taxon>Gunneridae</taxon>
        <taxon>Pentapetalae</taxon>
        <taxon>rosids</taxon>
        <taxon>malvids</taxon>
        <taxon>Malvales</taxon>
        <taxon>Malvaceae</taxon>
        <taxon>Malvoideae</taxon>
        <taxon>Gossypium</taxon>
    </lineage>
</organism>
<dbReference type="OrthoDB" id="989156at2759"/>
<dbReference type="PANTHER" id="PTHR48200:SF1">
    <property type="entry name" value="AMINOTRANSFERASE-LIKE PLANT MOBILE DOMAIN-CONTAINING PROTEIN"/>
    <property type="match status" value="1"/>
</dbReference>
<evidence type="ECO:0000313" key="4">
    <source>
        <dbReference type="Proteomes" id="UP000828251"/>
    </source>
</evidence>
<reference evidence="3 4" key="1">
    <citation type="journal article" date="2021" name="Plant Biotechnol. J.">
        <title>Multi-omics assisted identification of the key and species-specific regulatory components of drought-tolerant mechanisms in Gossypium stocksii.</title>
        <authorList>
            <person name="Yu D."/>
            <person name="Ke L."/>
            <person name="Zhang D."/>
            <person name="Wu Y."/>
            <person name="Sun Y."/>
            <person name="Mei J."/>
            <person name="Sun J."/>
            <person name="Sun Y."/>
        </authorList>
    </citation>
    <scope>NUCLEOTIDE SEQUENCE [LARGE SCALE GENOMIC DNA]</scope>
    <source>
        <strain evidence="4">cv. E1</strain>
        <tissue evidence="3">Leaf</tissue>
    </source>
</reference>
<proteinExistence type="predicted"/>
<name>A0A9D3UK75_9ROSI</name>
<keyword evidence="4" id="KW-1185">Reference proteome</keyword>